<dbReference type="RefSeq" id="WP_311536139.1">
    <property type="nucleotide sequence ID" value="NZ_JAVRHQ010000028.1"/>
</dbReference>
<accession>A0ABU3CDU4</accession>
<gene>
    <name evidence="2" type="ORF">RM553_16905</name>
</gene>
<organism evidence="2 3">
    <name type="scientific">Autumnicola tepida</name>
    <dbReference type="NCBI Taxonomy" id="3075595"/>
    <lineage>
        <taxon>Bacteria</taxon>
        <taxon>Pseudomonadati</taxon>
        <taxon>Bacteroidota</taxon>
        <taxon>Flavobacteriia</taxon>
        <taxon>Flavobacteriales</taxon>
        <taxon>Flavobacteriaceae</taxon>
        <taxon>Autumnicola</taxon>
    </lineage>
</organism>
<feature type="domain" description="DUF7793" evidence="1">
    <location>
        <begin position="14"/>
        <end position="124"/>
    </location>
</feature>
<dbReference type="InterPro" id="IPR056695">
    <property type="entry name" value="DUF7793"/>
</dbReference>
<dbReference type="Pfam" id="PF25056">
    <property type="entry name" value="DUF7793"/>
    <property type="match status" value="1"/>
</dbReference>
<dbReference type="EMBL" id="JAVRHQ010000028">
    <property type="protein sequence ID" value="MDT0644522.1"/>
    <property type="molecule type" value="Genomic_DNA"/>
</dbReference>
<evidence type="ECO:0000313" key="3">
    <source>
        <dbReference type="Proteomes" id="UP001262889"/>
    </source>
</evidence>
<dbReference type="Proteomes" id="UP001262889">
    <property type="component" value="Unassembled WGS sequence"/>
</dbReference>
<comment type="caution">
    <text evidence="2">The sequence shown here is derived from an EMBL/GenBank/DDBJ whole genome shotgun (WGS) entry which is preliminary data.</text>
</comment>
<evidence type="ECO:0000259" key="1">
    <source>
        <dbReference type="Pfam" id="PF25056"/>
    </source>
</evidence>
<protein>
    <submittedName>
        <fullName evidence="2">STAS/SEC14 domain-containing protein</fullName>
    </submittedName>
</protein>
<evidence type="ECO:0000313" key="2">
    <source>
        <dbReference type="EMBL" id="MDT0644522.1"/>
    </source>
</evidence>
<reference evidence="2 3" key="1">
    <citation type="submission" date="2023-09" db="EMBL/GenBank/DDBJ databases">
        <authorList>
            <person name="Rey-Velasco X."/>
        </authorList>
    </citation>
    <scope>NUCLEOTIDE SEQUENCE [LARGE SCALE GENOMIC DNA]</scope>
    <source>
        <strain evidence="2 3">F363</strain>
    </source>
</reference>
<name>A0ABU3CDU4_9FLAO</name>
<sequence length="126" mass="14497">MFGMMFEGEYANISIEDNILFLEYSPRLVLTYHVAKEVLSNRLAFQQNKAYPVFCNTSGIISAETNALDYLSHEGTLLIMAIAFYVNAPLNNLLTEFFLETHSRKIPAGIFKYRNQALKFLRPYTQ</sequence>
<dbReference type="Gene3D" id="3.40.970.30">
    <property type="entry name" value="yp_829618.1 like domains"/>
    <property type="match status" value="1"/>
</dbReference>
<keyword evidence="3" id="KW-1185">Reference proteome</keyword>
<proteinExistence type="predicted"/>